<sequence>MSSRFPANDNTPIFVFKAKPELIRNENTSSLIMRPVDMVTPANVPANGMQMAGRVDEEMIPQGTLFSKIPMLESGIPAQVSPDSGSKLRGSSLIAFEITINFKFYASAQTTENKDSAHSVRHQQLLESSLRQLSCGRSSQVVKVSDRCWHITSLSPLSQKIHRVRDLKPVDSSNVLPMVWCGN</sequence>
<gene>
    <name evidence="1" type="ORF">TNCV_2622551</name>
</gene>
<dbReference type="Proteomes" id="UP000887159">
    <property type="component" value="Unassembled WGS sequence"/>
</dbReference>
<name>A0A8X7BI71_TRICX</name>
<evidence type="ECO:0000313" key="1">
    <source>
        <dbReference type="EMBL" id="GFY32118.1"/>
    </source>
</evidence>
<comment type="caution">
    <text evidence="1">The sequence shown here is derived from an EMBL/GenBank/DDBJ whole genome shotgun (WGS) entry which is preliminary data.</text>
</comment>
<dbReference type="AlphaFoldDB" id="A0A8X7BI71"/>
<proteinExistence type="predicted"/>
<protein>
    <submittedName>
        <fullName evidence="1">Uncharacterized protein</fullName>
    </submittedName>
</protein>
<keyword evidence="2" id="KW-1185">Reference proteome</keyword>
<organism evidence="1 2">
    <name type="scientific">Trichonephila clavipes</name>
    <name type="common">Golden silk orbweaver</name>
    <name type="synonym">Nephila clavipes</name>
    <dbReference type="NCBI Taxonomy" id="2585209"/>
    <lineage>
        <taxon>Eukaryota</taxon>
        <taxon>Metazoa</taxon>
        <taxon>Ecdysozoa</taxon>
        <taxon>Arthropoda</taxon>
        <taxon>Chelicerata</taxon>
        <taxon>Arachnida</taxon>
        <taxon>Araneae</taxon>
        <taxon>Araneomorphae</taxon>
        <taxon>Entelegynae</taxon>
        <taxon>Araneoidea</taxon>
        <taxon>Nephilidae</taxon>
        <taxon>Trichonephila</taxon>
    </lineage>
</organism>
<evidence type="ECO:0000313" key="2">
    <source>
        <dbReference type="Proteomes" id="UP000887159"/>
    </source>
</evidence>
<reference evidence="1" key="1">
    <citation type="submission" date="2020-08" db="EMBL/GenBank/DDBJ databases">
        <title>Multicomponent nature underlies the extraordinary mechanical properties of spider dragline silk.</title>
        <authorList>
            <person name="Kono N."/>
            <person name="Nakamura H."/>
            <person name="Mori M."/>
            <person name="Yoshida Y."/>
            <person name="Ohtoshi R."/>
            <person name="Malay A.D."/>
            <person name="Moran D.A.P."/>
            <person name="Tomita M."/>
            <person name="Numata K."/>
            <person name="Arakawa K."/>
        </authorList>
    </citation>
    <scope>NUCLEOTIDE SEQUENCE</scope>
</reference>
<accession>A0A8X7BI71</accession>
<dbReference type="EMBL" id="BMAU01021401">
    <property type="protein sequence ID" value="GFY32118.1"/>
    <property type="molecule type" value="Genomic_DNA"/>
</dbReference>